<sequence>MPFSFHFRLLPFIAMLVVAAIGVSLGQWQLGRATEKEAIEQRIATREKAPPLRLEGVAASAADADALEFRQVTVRGEFLPGWTIYLDNRPHAGKPGFHVMTPLKIAGSSRHIIVARGWIARDVADRSRIPPIATPTGVVEVTGSARRHAGRLLQLGQPAPLKPGAIVQNLDAAQLAQASGLEIEPFIVEQTGGPDDGLVRDWPRPSLGIDRHYGYAFQWFALAATAFLFYVVTGFKRASK</sequence>
<feature type="transmembrane region" description="Helical" evidence="6">
    <location>
        <begin position="213"/>
        <end position="232"/>
    </location>
</feature>
<evidence type="ECO:0000313" key="8">
    <source>
        <dbReference type="Proteomes" id="UP001158049"/>
    </source>
</evidence>
<keyword evidence="6" id="KW-1003">Cell membrane</keyword>
<evidence type="ECO:0000256" key="4">
    <source>
        <dbReference type="ARBA" id="ARBA00022989"/>
    </source>
</evidence>
<comment type="caution">
    <text evidence="7">The sequence shown here is derived from an EMBL/GenBank/DDBJ whole genome shotgun (WGS) entry which is preliminary data.</text>
</comment>
<dbReference type="EMBL" id="FXUL01000014">
    <property type="protein sequence ID" value="SMP68962.1"/>
    <property type="molecule type" value="Genomic_DNA"/>
</dbReference>
<dbReference type="InterPro" id="IPR002994">
    <property type="entry name" value="Surf1/Shy1"/>
</dbReference>
<comment type="caution">
    <text evidence="6">Lacks conserved residue(s) required for the propagation of feature annotation.</text>
</comment>
<keyword evidence="4 6" id="KW-1133">Transmembrane helix</keyword>
<comment type="subcellular location">
    <subcellularLocation>
        <location evidence="6">Cell membrane</location>
        <topology evidence="6">Multi-pass membrane protein</topology>
    </subcellularLocation>
    <subcellularLocation>
        <location evidence="1">Membrane</location>
    </subcellularLocation>
</comment>
<dbReference type="PANTHER" id="PTHR23427">
    <property type="entry name" value="SURFEIT LOCUS PROTEIN"/>
    <property type="match status" value="1"/>
</dbReference>
<keyword evidence="3 6" id="KW-0812">Transmembrane</keyword>
<proteinExistence type="inferred from homology"/>
<dbReference type="Pfam" id="PF02104">
    <property type="entry name" value="SURF1"/>
    <property type="match status" value="1"/>
</dbReference>
<keyword evidence="5 6" id="KW-0472">Membrane</keyword>
<accession>A0ABY1QHP7</accession>
<reference evidence="7 8" key="1">
    <citation type="submission" date="2017-05" db="EMBL/GenBank/DDBJ databases">
        <authorList>
            <person name="Varghese N."/>
            <person name="Submissions S."/>
        </authorList>
    </citation>
    <scope>NUCLEOTIDE SEQUENCE [LARGE SCALE GENOMIC DNA]</scope>
    <source>
        <strain evidence="7 8">DSM 26001</strain>
    </source>
</reference>
<organism evidence="7 8">
    <name type="scientific">Noviherbaspirillum suwonense</name>
    <dbReference type="NCBI Taxonomy" id="1224511"/>
    <lineage>
        <taxon>Bacteria</taxon>
        <taxon>Pseudomonadati</taxon>
        <taxon>Pseudomonadota</taxon>
        <taxon>Betaproteobacteria</taxon>
        <taxon>Burkholderiales</taxon>
        <taxon>Oxalobacteraceae</taxon>
        <taxon>Noviherbaspirillum</taxon>
    </lineage>
</organism>
<dbReference type="CDD" id="cd06662">
    <property type="entry name" value="SURF1"/>
    <property type="match status" value="1"/>
</dbReference>
<dbReference type="RefSeq" id="WP_283443561.1">
    <property type="nucleotide sequence ID" value="NZ_FXUL01000014.1"/>
</dbReference>
<dbReference type="PANTHER" id="PTHR23427:SF2">
    <property type="entry name" value="SURFEIT LOCUS PROTEIN 1"/>
    <property type="match status" value="1"/>
</dbReference>
<evidence type="ECO:0000313" key="7">
    <source>
        <dbReference type="EMBL" id="SMP68962.1"/>
    </source>
</evidence>
<evidence type="ECO:0000256" key="1">
    <source>
        <dbReference type="ARBA" id="ARBA00004370"/>
    </source>
</evidence>
<evidence type="ECO:0000256" key="3">
    <source>
        <dbReference type="ARBA" id="ARBA00022692"/>
    </source>
</evidence>
<evidence type="ECO:0000256" key="2">
    <source>
        <dbReference type="ARBA" id="ARBA00007165"/>
    </source>
</evidence>
<evidence type="ECO:0000256" key="5">
    <source>
        <dbReference type="ARBA" id="ARBA00023136"/>
    </source>
</evidence>
<evidence type="ECO:0000256" key="6">
    <source>
        <dbReference type="RuleBase" id="RU363076"/>
    </source>
</evidence>
<dbReference type="PROSITE" id="PS50895">
    <property type="entry name" value="SURF1"/>
    <property type="match status" value="1"/>
</dbReference>
<name>A0ABY1QHP7_9BURK</name>
<gene>
    <name evidence="7" type="ORF">SAMN06295970_11496</name>
</gene>
<comment type="similarity">
    <text evidence="2 6">Belongs to the SURF1 family.</text>
</comment>
<protein>
    <recommendedName>
        <fullName evidence="6">SURF1-like protein</fullName>
    </recommendedName>
</protein>
<keyword evidence="8" id="KW-1185">Reference proteome</keyword>
<dbReference type="Proteomes" id="UP001158049">
    <property type="component" value="Unassembled WGS sequence"/>
</dbReference>
<dbReference type="InterPro" id="IPR045214">
    <property type="entry name" value="Surf1/Surf4"/>
</dbReference>